<comment type="caution">
    <text evidence="1">The sequence shown here is derived from an EMBL/GenBank/DDBJ whole genome shotgun (WGS) entry which is preliminary data.</text>
</comment>
<evidence type="ECO:0000313" key="1">
    <source>
        <dbReference type="EMBL" id="GAA5193515.1"/>
    </source>
</evidence>
<accession>A0ABP9SD65</accession>
<evidence type="ECO:0000313" key="2">
    <source>
        <dbReference type="Proteomes" id="UP001501570"/>
    </source>
</evidence>
<proteinExistence type="predicted"/>
<organism evidence="1 2">
    <name type="scientific">Rugosimonospora acidiphila</name>
    <dbReference type="NCBI Taxonomy" id="556531"/>
    <lineage>
        <taxon>Bacteria</taxon>
        <taxon>Bacillati</taxon>
        <taxon>Actinomycetota</taxon>
        <taxon>Actinomycetes</taxon>
        <taxon>Micromonosporales</taxon>
        <taxon>Micromonosporaceae</taxon>
        <taxon>Rugosimonospora</taxon>
    </lineage>
</organism>
<evidence type="ECO:0008006" key="3">
    <source>
        <dbReference type="Google" id="ProtNLM"/>
    </source>
</evidence>
<name>A0ABP9SD65_9ACTN</name>
<reference evidence="2" key="1">
    <citation type="journal article" date="2019" name="Int. J. Syst. Evol. Microbiol.">
        <title>The Global Catalogue of Microorganisms (GCM) 10K type strain sequencing project: providing services to taxonomists for standard genome sequencing and annotation.</title>
        <authorList>
            <consortium name="The Broad Institute Genomics Platform"/>
            <consortium name="The Broad Institute Genome Sequencing Center for Infectious Disease"/>
            <person name="Wu L."/>
            <person name="Ma J."/>
        </authorList>
    </citation>
    <scope>NUCLEOTIDE SEQUENCE [LARGE SCALE GENOMIC DNA]</scope>
    <source>
        <strain evidence="2">JCM 18304</strain>
    </source>
</reference>
<protein>
    <recommendedName>
        <fullName evidence="3">Baseplate assembly protein</fullName>
    </recommendedName>
</protein>
<sequence length="309" mass="32280">MPIPVPGDEAPAFTDLMAQARTLIPALDPGWTDLNPGDPGVALAELFAWLTEMMMFQAGQVPERNVRTFLALLEGPNGASASLPLESAVAQVIRGLRERYRAATEDDVRYLVLTAWPGTAEATALGDGGRVSRVLCLPNRDLTATDPAAEAPAHLSVVVVPAGPEGGGPPQPSDALLGALSDFLLPRRLLTTRHHVVGPGYPRVLVRADLALRSDAVPDTTLLAAKDALAALLDPLTGGTDGAGWPFGRPVYGSEVYAALESVAGIDYAENLAVTAPDPGPADLAWLTAVTLTGYDGAGRTYPYSWTAS</sequence>
<dbReference type="Proteomes" id="UP001501570">
    <property type="component" value="Unassembled WGS sequence"/>
</dbReference>
<gene>
    <name evidence="1" type="ORF">GCM10023322_55710</name>
</gene>
<keyword evidence="2" id="KW-1185">Reference proteome</keyword>
<dbReference type="RefSeq" id="WP_345634492.1">
    <property type="nucleotide sequence ID" value="NZ_BAABJQ010000019.1"/>
</dbReference>
<dbReference type="EMBL" id="BAABJQ010000019">
    <property type="protein sequence ID" value="GAA5193515.1"/>
    <property type="molecule type" value="Genomic_DNA"/>
</dbReference>